<name>A0A838CVQ4_9BACI</name>
<keyword evidence="3" id="KW-0808">Transferase</keyword>
<proteinExistence type="predicted"/>
<dbReference type="FunFam" id="3.40.50.2000:FF:000009">
    <property type="entry name" value="Sterol 3-beta-glucosyltransferase UGT80A2"/>
    <property type="match status" value="1"/>
</dbReference>
<dbReference type="Pfam" id="PF06722">
    <property type="entry name" value="EryCIII-like_C"/>
    <property type="match status" value="1"/>
</dbReference>
<dbReference type="SUPFAM" id="SSF53756">
    <property type="entry name" value="UDP-Glycosyltransferase/glycogen phosphorylase"/>
    <property type="match status" value="1"/>
</dbReference>
<dbReference type="GO" id="GO:0016758">
    <property type="term" value="F:hexosyltransferase activity"/>
    <property type="evidence" value="ECO:0007669"/>
    <property type="project" value="InterPro"/>
</dbReference>
<sequence>MKISILTTGTRGDTQPFIALGKELKQLGHEVKLAGFENYQQLVERHDLKFHPIKGDISEISKEMAKRSIKSNNPIQFFTSFRKIKPLIKDKQMRMQEDLYEACDDAEAIIYHPGAAIGKFVGELKGVPTILASPFPMGPTEEYPALIFYQMKFGKKFNLFTHKLFEKGFWMTVKPSIRQYWKKHFDTLPESFQNPFSNEQTEDYLAIASVSHHVFQEPKKNTRWFGYWFLDEDLSSWNPPEDLQNFLSEGRPPVYVGFGSIYDDQALETTELVIDALRKAGQRGILATGWNSTEGIEGTEDMYFIESVPHSWLFPKLAGVVHHGGAGTTAAAFRAGVPSFVIPHGNDQYAWGKRTEELGVGPSPVPRKKLTVDNMTEGLRGMQREGIKSNAYTLGKDIQLENGAGDAARYIDSFLQS</sequence>
<organism evidence="3 4">
    <name type="scientific">Halobacillus locisalis</name>
    <dbReference type="NCBI Taxonomy" id="220753"/>
    <lineage>
        <taxon>Bacteria</taxon>
        <taxon>Bacillati</taxon>
        <taxon>Bacillota</taxon>
        <taxon>Bacilli</taxon>
        <taxon>Bacillales</taxon>
        <taxon>Bacillaceae</taxon>
        <taxon>Halobacillus</taxon>
    </lineage>
</organism>
<dbReference type="GO" id="GO:0033072">
    <property type="term" value="P:vancomycin biosynthetic process"/>
    <property type="evidence" value="ECO:0007669"/>
    <property type="project" value="UniProtKB-ARBA"/>
</dbReference>
<protein>
    <submittedName>
        <fullName evidence="3">Glycosyltransferase family 1 protein</fullName>
    </submittedName>
</protein>
<dbReference type="EMBL" id="JACEFG010000003">
    <property type="protein sequence ID" value="MBA2175835.1"/>
    <property type="molecule type" value="Genomic_DNA"/>
</dbReference>
<dbReference type="Pfam" id="PF03033">
    <property type="entry name" value="Glyco_transf_28"/>
    <property type="match status" value="1"/>
</dbReference>
<dbReference type="InterPro" id="IPR004276">
    <property type="entry name" value="GlycoTrans_28_N"/>
</dbReference>
<keyword evidence="4" id="KW-1185">Reference proteome</keyword>
<dbReference type="InterPro" id="IPR002213">
    <property type="entry name" value="UDP_glucos_trans"/>
</dbReference>
<evidence type="ECO:0000259" key="2">
    <source>
        <dbReference type="Pfam" id="PF06722"/>
    </source>
</evidence>
<dbReference type="RefSeq" id="WP_181472897.1">
    <property type="nucleotide sequence ID" value="NZ_JACEFG010000003.1"/>
</dbReference>
<dbReference type="GO" id="GO:0008194">
    <property type="term" value="F:UDP-glycosyltransferase activity"/>
    <property type="evidence" value="ECO:0007669"/>
    <property type="project" value="InterPro"/>
</dbReference>
<dbReference type="Gene3D" id="3.40.50.2000">
    <property type="entry name" value="Glycogen Phosphorylase B"/>
    <property type="match status" value="2"/>
</dbReference>
<dbReference type="InterPro" id="IPR050426">
    <property type="entry name" value="Glycosyltransferase_28"/>
</dbReference>
<comment type="caution">
    <text evidence="3">The sequence shown here is derived from an EMBL/GenBank/DDBJ whole genome shotgun (WGS) entry which is preliminary data.</text>
</comment>
<dbReference type="PANTHER" id="PTHR48050">
    <property type="entry name" value="STEROL 3-BETA-GLUCOSYLTRANSFERASE"/>
    <property type="match status" value="1"/>
</dbReference>
<dbReference type="PANTHER" id="PTHR48050:SF13">
    <property type="entry name" value="STEROL 3-BETA-GLUCOSYLTRANSFERASE UGT80A2"/>
    <property type="match status" value="1"/>
</dbReference>
<feature type="domain" description="Erythromycin biosynthesis protein CIII-like C-terminal" evidence="2">
    <location>
        <begin position="304"/>
        <end position="380"/>
    </location>
</feature>
<dbReference type="AlphaFoldDB" id="A0A838CVQ4"/>
<dbReference type="InterPro" id="IPR010610">
    <property type="entry name" value="EryCIII-like_C"/>
</dbReference>
<evidence type="ECO:0000313" key="3">
    <source>
        <dbReference type="EMBL" id="MBA2175835.1"/>
    </source>
</evidence>
<dbReference type="Proteomes" id="UP000571017">
    <property type="component" value="Unassembled WGS sequence"/>
</dbReference>
<accession>A0A838CVQ4</accession>
<dbReference type="GO" id="GO:0005975">
    <property type="term" value="P:carbohydrate metabolic process"/>
    <property type="evidence" value="ECO:0007669"/>
    <property type="project" value="InterPro"/>
</dbReference>
<evidence type="ECO:0000259" key="1">
    <source>
        <dbReference type="Pfam" id="PF03033"/>
    </source>
</evidence>
<evidence type="ECO:0000313" key="4">
    <source>
        <dbReference type="Proteomes" id="UP000571017"/>
    </source>
</evidence>
<dbReference type="CDD" id="cd03784">
    <property type="entry name" value="GT1_Gtf-like"/>
    <property type="match status" value="1"/>
</dbReference>
<feature type="domain" description="Glycosyltransferase family 28 N-terminal" evidence="1">
    <location>
        <begin position="4"/>
        <end position="141"/>
    </location>
</feature>
<reference evidence="3 4" key="1">
    <citation type="journal article" date="2004" name="Extremophiles">
        <title>Halobacillus locisalis sp. nov., a halophilic bacterium isolated from a marine solar saltern of the Yellow Sea in Korea.</title>
        <authorList>
            <person name="Yoon J.H."/>
            <person name="Kang K.H."/>
            <person name="Oh T.K."/>
            <person name="Park Y.H."/>
        </authorList>
    </citation>
    <scope>NUCLEOTIDE SEQUENCE [LARGE SCALE GENOMIC DNA]</scope>
    <source>
        <strain evidence="3 4">KCTC 3788</strain>
    </source>
</reference>
<gene>
    <name evidence="3" type="ORF">H0266_13135</name>
</gene>